<dbReference type="InterPro" id="IPR004255">
    <property type="entry name" value="O-acyltransferase_WSD1_N"/>
</dbReference>
<keyword evidence="4" id="KW-1185">Reference proteome</keyword>
<organism evidence="3 4">
    <name type="scientific">Motiliproteus coralliicola</name>
    <dbReference type="NCBI Taxonomy" id="2283196"/>
    <lineage>
        <taxon>Bacteria</taxon>
        <taxon>Pseudomonadati</taxon>
        <taxon>Pseudomonadota</taxon>
        <taxon>Gammaproteobacteria</taxon>
        <taxon>Oceanospirillales</taxon>
        <taxon>Oceanospirillaceae</taxon>
        <taxon>Motiliproteus</taxon>
    </lineage>
</organism>
<evidence type="ECO:0000313" key="4">
    <source>
        <dbReference type="Proteomes" id="UP000253769"/>
    </source>
</evidence>
<dbReference type="RefSeq" id="WP_114693965.1">
    <property type="nucleotide sequence ID" value="NZ_QQOH01000001.1"/>
</dbReference>
<protein>
    <submittedName>
        <fullName evidence="3">DUF1298 domain-containing protein</fullName>
    </submittedName>
</protein>
<gene>
    <name evidence="3" type="ORF">DV711_01965</name>
</gene>
<dbReference type="AlphaFoldDB" id="A0A369WQL5"/>
<dbReference type="GO" id="GO:0004144">
    <property type="term" value="F:diacylglycerol O-acyltransferase activity"/>
    <property type="evidence" value="ECO:0007669"/>
    <property type="project" value="InterPro"/>
</dbReference>
<proteinExistence type="predicted"/>
<dbReference type="EMBL" id="QQOH01000001">
    <property type="protein sequence ID" value="RDE24378.1"/>
    <property type="molecule type" value="Genomic_DNA"/>
</dbReference>
<comment type="caution">
    <text evidence="3">The sequence shown here is derived from an EMBL/GenBank/DDBJ whole genome shotgun (WGS) entry which is preliminary data.</text>
</comment>
<name>A0A369WQL5_9GAMM</name>
<reference evidence="3 4" key="1">
    <citation type="submission" date="2018-07" db="EMBL/GenBank/DDBJ databases">
        <title>Motiliproteus coralliicola sp. nov., a bacterium isolated from Coral.</title>
        <authorList>
            <person name="Wang G."/>
        </authorList>
    </citation>
    <scope>NUCLEOTIDE SEQUENCE [LARGE SCALE GENOMIC DNA]</scope>
    <source>
        <strain evidence="3 4">C34</strain>
    </source>
</reference>
<evidence type="ECO:0000259" key="2">
    <source>
        <dbReference type="Pfam" id="PF06974"/>
    </source>
</evidence>
<dbReference type="Pfam" id="PF03007">
    <property type="entry name" value="WS_DGAT_cat"/>
    <property type="match status" value="1"/>
</dbReference>
<evidence type="ECO:0000313" key="3">
    <source>
        <dbReference type="EMBL" id="RDE24378.1"/>
    </source>
</evidence>
<dbReference type="Pfam" id="PF06974">
    <property type="entry name" value="WS_DGAT_C"/>
    <property type="match status" value="1"/>
</dbReference>
<dbReference type="OrthoDB" id="9810950at2"/>
<feature type="domain" description="O-acyltransferase WSD1-like N-terminal" evidence="1">
    <location>
        <begin position="26"/>
        <end position="265"/>
    </location>
</feature>
<feature type="domain" description="O-acyltransferase WSD1 C-terminal" evidence="2">
    <location>
        <begin position="326"/>
        <end position="470"/>
    </location>
</feature>
<dbReference type="GO" id="GO:0045017">
    <property type="term" value="P:glycerolipid biosynthetic process"/>
    <property type="evidence" value="ECO:0007669"/>
    <property type="project" value="InterPro"/>
</dbReference>
<accession>A0A369WQL5</accession>
<dbReference type="Proteomes" id="UP000253769">
    <property type="component" value="Unassembled WGS sequence"/>
</dbReference>
<sequence length="486" mass="54625">MLRLPLLKSLEPLSIWKTLTPPLKHQHVDTFVLLYDQGPLEAPVRFKQILSRIRQQVRYHPRFQQIYRAPLTPFSAPSWSLDENFNAEYHVRHIALPKPGDWRQFCIQVARLHSRDLDSTRPLWEINVIEGLDQVPGLAPGHFALVCKIHNSLMTPEIPDLLWNLQDQAQTDPALSSPKPASPLTMIDTLLGITRHSCDLALRPLTEPLGQAGAFAGRQWSELRPLVRLVGRGVTGHRRVPYSRFNTNVSSFRVWEGCFLPLDAFNDLLNRLPQVTENDLLLTVIGSAMRDYLCAQGELRNRMLWSLAPLEGQIGESTGHTEPTYTISQLATDQADPLARLASISHWRRERCAPAAQQPLREAPLSTLSPLQNMSFANRELHRHQRTEAAGAPLYNTALIGFNTGSSEHSLLGAPLVYCSGVPEITDGLGLVHLASRHGDKLVLTFTSCREMLPDPEHYRKCIQHSFNQLLQAVDDNPDLESSDAD</sequence>
<evidence type="ECO:0000259" key="1">
    <source>
        <dbReference type="Pfam" id="PF03007"/>
    </source>
</evidence>
<dbReference type="InterPro" id="IPR009721">
    <property type="entry name" value="O-acyltransferase_WSD1_C"/>
</dbReference>